<reference evidence="2" key="1">
    <citation type="journal article" date="2016" name="Nat. Genet.">
        <title>A high-quality carrot genome assembly provides new insights into carotenoid accumulation and asterid genome evolution.</title>
        <authorList>
            <person name="Iorizzo M."/>
            <person name="Ellison S."/>
            <person name="Senalik D."/>
            <person name="Zeng P."/>
            <person name="Satapoomin P."/>
            <person name="Huang J."/>
            <person name="Bowman M."/>
            <person name="Iovene M."/>
            <person name="Sanseverino W."/>
            <person name="Cavagnaro P."/>
            <person name="Yildiz M."/>
            <person name="Macko-Podgorni A."/>
            <person name="Moranska E."/>
            <person name="Grzebelus E."/>
            <person name="Grzebelus D."/>
            <person name="Ashrafi H."/>
            <person name="Zheng Z."/>
            <person name="Cheng S."/>
            <person name="Spooner D."/>
            <person name="Van Deynze A."/>
            <person name="Simon P."/>
        </authorList>
    </citation>
    <scope>NUCLEOTIDE SEQUENCE</scope>
    <source>
        <tissue evidence="2">Leaf</tissue>
    </source>
</reference>
<dbReference type="Proteomes" id="UP000077755">
    <property type="component" value="Chromosome 5"/>
</dbReference>
<name>A0A161YKN8_DAUCS</name>
<evidence type="ECO:0000256" key="1">
    <source>
        <dbReference type="SAM" id="MobiDB-lite"/>
    </source>
</evidence>
<dbReference type="Gramene" id="KZM93999">
    <property type="protein sequence ID" value="KZM93999"/>
    <property type="gene ID" value="DCAR_017244"/>
</dbReference>
<proteinExistence type="predicted"/>
<feature type="region of interest" description="Disordered" evidence="1">
    <location>
        <begin position="1"/>
        <end position="20"/>
    </location>
</feature>
<protein>
    <submittedName>
        <fullName evidence="2">Uncharacterized protein</fullName>
    </submittedName>
</protein>
<accession>A0A161YKN8</accession>
<organism evidence="2 3">
    <name type="scientific">Daucus carota subsp. sativus</name>
    <name type="common">Carrot</name>
    <dbReference type="NCBI Taxonomy" id="79200"/>
    <lineage>
        <taxon>Eukaryota</taxon>
        <taxon>Viridiplantae</taxon>
        <taxon>Streptophyta</taxon>
        <taxon>Embryophyta</taxon>
        <taxon>Tracheophyta</taxon>
        <taxon>Spermatophyta</taxon>
        <taxon>Magnoliopsida</taxon>
        <taxon>eudicotyledons</taxon>
        <taxon>Gunneridae</taxon>
        <taxon>Pentapetalae</taxon>
        <taxon>asterids</taxon>
        <taxon>campanulids</taxon>
        <taxon>Apiales</taxon>
        <taxon>Apiaceae</taxon>
        <taxon>Apioideae</taxon>
        <taxon>Scandiceae</taxon>
        <taxon>Daucinae</taxon>
        <taxon>Daucus</taxon>
        <taxon>Daucus sect. Daucus</taxon>
    </lineage>
</organism>
<sequence length="57" mass="6963">MVNNKRQNQSPPSIPRQKRKIQSLEEKFGKMRFTWTKLPRPSSSKVVNYWYKWHLCV</sequence>
<feature type="compositionally biased region" description="Polar residues" evidence="1">
    <location>
        <begin position="1"/>
        <end position="11"/>
    </location>
</feature>
<dbReference type="AlphaFoldDB" id="A0A161YKN8"/>
<reference evidence="2" key="2">
    <citation type="submission" date="2022-03" db="EMBL/GenBank/DDBJ databases">
        <title>Draft title - Genomic analysis of global carrot germplasm unveils the trajectory of domestication and the origin of high carotenoid orange carrot.</title>
        <authorList>
            <person name="Iorizzo M."/>
            <person name="Ellison S."/>
            <person name="Senalik D."/>
            <person name="Macko-Podgorni A."/>
            <person name="Grzebelus D."/>
            <person name="Bostan H."/>
            <person name="Rolling W."/>
            <person name="Curaba J."/>
            <person name="Simon P."/>
        </authorList>
    </citation>
    <scope>NUCLEOTIDE SEQUENCE</scope>
    <source>
        <tissue evidence="2">Leaf</tissue>
    </source>
</reference>
<keyword evidence="3" id="KW-1185">Reference proteome</keyword>
<dbReference type="EMBL" id="CP093347">
    <property type="protein sequence ID" value="WOH00358.1"/>
    <property type="molecule type" value="Genomic_DNA"/>
</dbReference>
<evidence type="ECO:0000313" key="2">
    <source>
        <dbReference type="EMBL" id="WOH00358.1"/>
    </source>
</evidence>
<gene>
    <name evidence="2" type="ORF">DCAR_0519717</name>
</gene>
<evidence type="ECO:0000313" key="3">
    <source>
        <dbReference type="Proteomes" id="UP000077755"/>
    </source>
</evidence>